<evidence type="ECO:0000313" key="1">
    <source>
        <dbReference type="EMBL" id="MFB2894931.1"/>
    </source>
</evidence>
<protein>
    <submittedName>
        <fullName evidence="1">Helix-turn-helix domain-containing protein</fullName>
    </submittedName>
</protein>
<reference evidence="1 2" key="1">
    <citation type="submission" date="2024-09" db="EMBL/GenBank/DDBJ databases">
        <title>Floridaenema gen nov. (Aerosakkonemataceae, Aerosakkonematales ord. nov., Cyanobacteria) from benthic tropical and subtropical fresh waters, with the description of four new species.</title>
        <authorList>
            <person name="Moretto J.A."/>
            <person name="Berthold D.E."/>
            <person name="Lefler F.W."/>
            <person name="Huang I.-S."/>
            <person name="Laughinghouse H. IV."/>
        </authorList>
    </citation>
    <scope>NUCLEOTIDE SEQUENCE [LARGE SCALE GENOMIC DNA]</scope>
    <source>
        <strain evidence="1 2">BLCC-F50</strain>
    </source>
</reference>
<proteinExistence type="predicted"/>
<organism evidence="1 2">
    <name type="scientific">Floridaenema flaviceps BLCC-F50</name>
    <dbReference type="NCBI Taxonomy" id="3153642"/>
    <lineage>
        <taxon>Bacteria</taxon>
        <taxon>Bacillati</taxon>
        <taxon>Cyanobacteriota</taxon>
        <taxon>Cyanophyceae</taxon>
        <taxon>Oscillatoriophycideae</taxon>
        <taxon>Aerosakkonematales</taxon>
        <taxon>Aerosakkonemataceae</taxon>
        <taxon>Floridanema</taxon>
        <taxon>Floridanema flaviceps</taxon>
    </lineage>
</organism>
<sequence>MLIQLYSQCQLGMAPQKFYRKWAVTYEQMAVICARSDSTVRRWFRRGRDRRYPTPADLRHLAIMDFVLEHFEEIPPELWVLLCPPNPE</sequence>
<comment type="caution">
    <text evidence="1">The sequence shown here is derived from an EMBL/GenBank/DDBJ whole genome shotgun (WGS) entry which is preliminary data.</text>
</comment>
<dbReference type="Proteomes" id="UP001576784">
    <property type="component" value="Unassembled WGS sequence"/>
</dbReference>
<gene>
    <name evidence="1" type="ORF">ACE1CI_18640</name>
</gene>
<evidence type="ECO:0000313" key="2">
    <source>
        <dbReference type="Proteomes" id="UP001576784"/>
    </source>
</evidence>
<dbReference type="RefSeq" id="WP_413264574.1">
    <property type="nucleotide sequence ID" value="NZ_JBHFNR010000134.1"/>
</dbReference>
<name>A0ABV4XTD1_9CYAN</name>
<keyword evidence="2" id="KW-1185">Reference proteome</keyword>
<dbReference type="EMBL" id="JBHFNR010000134">
    <property type="protein sequence ID" value="MFB2894931.1"/>
    <property type="molecule type" value="Genomic_DNA"/>
</dbReference>
<accession>A0ABV4XTD1</accession>